<comment type="caution">
    <text evidence="1">The sequence shown here is derived from an EMBL/GenBank/DDBJ whole genome shotgun (WGS) entry which is preliminary data.</text>
</comment>
<sequence>MDGVNGCKIFMTKRADLYFDEHSIASIGPPLTPYIQGVATIRDTQTDEERGPCATIERLSRRADCPAPTSPSPVVTSPATSPLMIYPLHIPILPHACERISQSIFILVYSLFRYIDASTAPRCLLVAASGFAIADGRNLESEE</sequence>
<dbReference type="EMBL" id="JARK01001562">
    <property type="protein sequence ID" value="EYB89937.1"/>
    <property type="molecule type" value="Genomic_DNA"/>
</dbReference>
<accession>A0A016SHT5</accession>
<reference evidence="2" key="1">
    <citation type="journal article" date="2015" name="Nat. Genet.">
        <title>The genome and transcriptome of the zoonotic hookworm Ancylostoma ceylanicum identify infection-specific gene families.</title>
        <authorList>
            <person name="Schwarz E.M."/>
            <person name="Hu Y."/>
            <person name="Antoshechkin I."/>
            <person name="Miller M.M."/>
            <person name="Sternberg P.W."/>
            <person name="Aroian R.V."/>
        </authorList>
    </citation>
    <scope>NUCLEOTIDE SEQUENCE</scope>
    <source>
        <strain evidence="2">HY135</strain>
    </source>
</reference>
<evidence type="ECO:0000313" key="2">
    <source>
        <dbReference type="Proteomes" id="UP000024635"/>
    </source>
</evidence>
<dbReference type="Proteomes" id="UP000024635">
    <property type="component" value="Unassembled WGS sequence"/>
</dbReference>
<keyword evidence="2" id="KW-1185">Reference proteome</keyword>
<protein>
    <submittedName>
        <fullName evidence="1">Uncharacterized protein</fullName>
    </submittedName>
</protein>
<dbReference type="AlphaFoldDB" id="A0A016SHT5"/>
<organism evidence="1 2">
    <name type="scientific">Ancylostoma ceylanicum</name>
    <dbReference type="NCBI Taxonomy" id="53326"/>
    <lineage>
        <taxon>Eukaryota</taxon>
        <taxon>Metazoa</taxon>
        <taxon>Ecdysozoa</taxon>
        <taxon>Nematoda</taxon>
        <taxon>Chromadorea</taxon>
        <taxon>Rhabditida</taxon>
        <taxon>Rhabditina</taxon>
        <taxon>Rhabditomorpha</taxon>
        <taxon>Strongyloidea</taxon>
        <taxon>Ancylostomatidae</taxon>
        <taxon>Ancylostomatinae</taxon>
        <taxon>Ancylostoma</taxon>
    </lineage>
</organism>
<evidence type="ECO:0000313" key="1">
    <source>
        <dbReference type="EMBL" id="EYB89937.1"/>
    </source>
</evidence>
<proteinExistence type="predicted"/>
<gene>
    <name evidence="1" type="primary">Acey_s0226.g2791</name>
    <name evidence="1" type="ORF">Y032_0226g2791</name>
</gene>
<name>A0A016SHT5_9BILA</name>